<evidence type="ECO:0000256" key="11">
    <source>
        <dbReference type="SAM" id="MobiDB-lite"/>
    </source>
</evidence>
<comment type="similarity">
    <text evidence="1 9">Belongs to the TRAFAC class myosin-kinesin ATPase superfamily. Myosin family.</text>
</comment>
<dbReference type="InParanoid" id="T1FR37"/>
<feature type="compositionally biased region" description="Polar residues" evidence="11">
    <location>
        <begin position="1303"/>
        <end position="1312"/>
    </location>
</feature>
<feature type="compositionally biased region" description="Polar residues" evidence="11">
    <location>
        <begin position="600"/>
        <end position="609"/>
    </location>
</feature>
<dbReference type="InterPro" id="IPR001609">
    <property type="entry name" value="Myosin_head_motor_dom-like"/>
</dbReference>
<dbReference type="GO" id="GO:0016020">
    <property type="term" value="C:membrane"/>
    <property type="evidence" value="ECO:0000318"/>
    <property type="project" value="GO_Central"/>
</dbReference>
<dbReference type="FunFam" id="1.10.10.820:FF:000001">
    <property type="entry name" value="Myosin heavy chain"/>
    <property type="match status" value="1"/>
</dbReference>
<dbReference type="Gene3D" id="1.20.5.190">
    <property type="match status" value="2"/>
</dbReference>
<accession>T1FR37</accession>
<dbReference type="HOGENOM" id="CLU_000192_9_1_1"/>
<dbReference type="RefSeq" id="XP_009028889.1">
    <property type="nucleotide sequence ID" value="XM_009030641.1"/>
</dbReference>
<dbReference type="eggNOG" id="KOG0160">
    <property type="taxonomic scope" value="Eukaryota"/>
</dbReference>
<dbReference type="GeneID" id="20211284"/>
<dbReference type="GO" id="GO:0006897">
    <property type="term" value="P:endocytosis"/>
    <property type="evidence" value="ECO:0000318"/>
    <property type="project" value="GO_Central"/>
</dbReference>
<dbReference type="CDD" id="cd15470">
    <property type="entry name" value="Myo5_CBD"/>
    <property type="match status" value="1"/>
</dbReference>
<dbReference type="GO" id="GO:0000146">
    <property type="term" value="F:microfilament motor activity"/>
    <property type="evidence" value="ECO:0000318"/>
    <property type="project" value="GO_Central"/>
</dbReference>
<feature type="coiled-coil region" evidence="10">
    <location>
        <begin position="932"/>
        <end position="1114"/>
    </location>
</feature>
<keyword evidence="6 9" id="KW-0518">Myosin</keyword>
<proteinExistence type="inferred from homology"/>
<dbReference type="Gene3D" id="1.20.58.530">
    <property type="match status" value="1"/>
</dbReference>
<dbReference type="InterPro" id="IPR002710">
    <property type="entry name" value="Dilute_dom"/>
</dbReference>
<evidence type="ECO:0000256" key="1">
    <source>
        <dbReference type="ARBA" id="ARBA00008314"/>
    </source>
</evidence>
<dbReference type="InterPro" id="IPR036961">
    <property type="entry name" value="Kinesin_motor_dom_sf"/>
</dbReference>
<dbReference type="SUPFAM" id="SSF50084">
    <property type="entry name" value="Myosin S1 fragment, N-terminal domain"/>
    <property type="match status" value="1"/>
</dbReference>
<evidence type="ECO:0000313" key="14">
    <source>
        <dbReference type="EMBL" id="ESN92553.1"/>
    </source>
</evidence>
<feature type="region of interest" description="Disordered" evidence="11">
    <location>
        <begin position="1303"/>
        <end position="1328"/>
    </location>
</feature>
<feature type="compositionally biased region" description="Basic and acidic residues" evidence="11">
    <location>
        <begin position="1316"/>
        <end position="1325"/>
    </location>
</feature>
<evidence type="ECO:0000256" key="4">
    <source>
        <dbReference type="ARBA" id="ARBA00022860"/>
    </source>
</evidence>
<feature type="coiled-coil region" evidence="10">
    <location>
        <begin position="1336"/>
        <end position="1443"/>
    </location>
</feature>
<dbReference type="FunCoup" id="T1FR37">
    <property type="interactions" value="150"/>
</dbReference>
<feature type="compositionally biased region" description="Basic and acidic residues" evidence="11">
    <location>
        <begin position="1136"/>
        <end position="1150"/>
    </location>
</feature>
<dbReference type="Pfam" id="PF00612">
    <property type="entry name" value="IQ"/>
    <property type="match status" value="3"/>
</dbReference>
<evidence type="ECO:0000256" key="8">
    <source>
        <dbReference type="ARBA" id="ARBA00023203"/>
    </source>
</evidence>
<feature type="region of interest" description="Disordered" evidence="11">
    <location>
        <begin position="1200"/>
        <end position="1232"/>
    </location>
</feature>
<evidence type="ECO:0000313" key="15">
    <source>
        <dbReference type="EnsemblMetazoa" id="HelroP189498"/>
    </source>
</evidence>
<feature type="domain" description="Myosin motor" evidence="13">
    <location>
        <begin position="69"/>
        <end position="780"/>
    </location>
</feature>
<dbReference type="CDD" id="cd01380">
    <property type="entry name" value="MYSc_Myo5"/>
    <property type="match status" value="1"/>
</dbReference>
<dbReference type="OrthoDB" id="6108017at2759"/>
<feature type="region of interest" description="Actin-binding" evidence="9">
    <location>
        <begin position="659"/>
        <end position="681"/>
    </location>
</feature>
<dbReference type="InterPro" id="IPR036103">
    <property type="entry name" value="MYSc_Myo5"/>
</dbReference>
<dbReference type="Gene3D" id="3.40.850.10">
    <property type="entry name" value="Kinesin motor domain"/>
    <property type="match status" value="1"/>
</dbReference>
<evidence type="ECO:0000256" key="9">
    <source>
        <dbReference type="PROSITE-ProRule" id="PRU00782"/>
    </source>
</evidence>
<evidence type="ECO:0000259" key="12">
    <source>
        <dbReference type="PROSITE" id="PS51126"/>
    </source>
</evidence>
<reference evidence="15" key="3">
    <citation type="submission" date="2015-06" db="UniProtKB">
        <authorList>
            <consortium name="EnsemblMetazoa"/>
        </authorList>
    </citation>
    <scope>IDENTIFICATION</scope>
</reference>
<dbReference type="STRING" id="6412.T1FR37"/>
<dbReference type="EnsemblMetazoa" id="HelroT189498">
    <property type="protein sequence ID" value="HelroP189498"/>
    <property type="gene ID" value="HelroG189498"/>
</dbReference>
<evidence type="ECO:0000256" key="3">
    <source>
        <dbReference type="ARBA" id="ARBA00022840"/>
    </source>
</evidence>
<dbReference type="EMBL" id="AMQM01001739">
    <property type="status" value="NOT_ANNOTATED_CDS"/>
    <property type="molecule type" value="Genomic_DNA"/>
</dbReference>
<evidence type="ECO:0000256" key="10">
    <source>
        <dbReference type="SAM" id="Coils"/>
    </source>
</evidence>
<dbReference type="EMBL" id="KB097639">
    <property type="protein sequence ID" value="ESN92553.1"/>
    <property type="molecule type" value="Genomic_DNA"/>
</dbReference>
<dbReference type="SMART" id="SM00015">
    <property type="entry name" value="IQ"/>
    <property type="match status" value="6"/>
</dbReference>
<dbReference type="GO" id="GO:0005524">
    <property type="term" value="F:ATP binding"/>
    <property type="evidence" value="ECO:0007669"/>
    <property type="project" value="UniProtKB-UniRule"/>
</dbReference>
<organism evidence="15 16">
    <name type="scientific">Helobdella robusta</name>
    <name type="common">Californian leech</name>
    <dbReference type="NCBI Taxonomy" id="6412"/>
    <lineage>
        <taxon>Eukaryota</taxon>
        <taxon>Metazoa</taxon>
        <taxon>Spiralia</taxon>
        <taxon>Lophotrochozoa</taxon>
        <taxon>Annelida</taxon>
        <taxon>Clitellata</taxon>
        <taxon>Hirudinea</taxon>
        <taxon>Rhynchobdellida</taxon>
        <taxon>Glossiphoniidae</taxon>
        <taxon>Helobdella</taxon>
    </lineage>
</organism>
<dbReference type="GO" id="GO:0015629">
    <property type="term" value="C:actin cytoskeleton"/>
    <property type="evidence" value="ECO:0000318"/>
    <property type="project" value="GO_Central"/>
</dbReference>
<evidence type="ECO:0000256" key="2">
    <source>
        <dbReference type="ARBA" id="ARBA00022741"/>
    </source>
</evidence>
<evidence type="ECO:0000256" key="5">
    <source>
        <dbReference type="ARBA" id="ARBA00023054"/>
    </source>
</evidence>
<feature type="region of interest" description="Disordered" evidence="11">
    <location>
        <begin position="1454"/>
        <end position="1473"/>
    </location>
</feature>
<reference evidence="14 16" key="2">
    <citation type="journal article" date="2013" name="Nature">
        <title>Insights into bilaterian evolution from three spiralian genomes.</title>
        <authorList>
            <person name="Simakov O."/>
            <person name="Marletaz F."/>
            <person name="Cho S.J."/>
            <person name="Edsinger-Gonzales E."/>
            <person name="Havlak P."/>
            <person name="Hellsten U."/>
            <person name="Kuo D.H."/>
            <person name="Larsson T."/>
            <person name="Lv J."/>
            <person name="Arendt D."/>
            <person name="Savage R."/>
            <person name="Osoegawa K."/>
            <person name="de Jong P."/>
            <person name="Grimwood J."/>
            <person name="Chapman J.A."/>
            <person name="Shapiro H."/>
            <person name="Aerts A."/>
            <person name="Otillar R.P."/>
            <person name="Terry A.Y."/>
            <person name="Boore J.L."/>
            <person name="Grigoriev I.V."/>
            <person name="Lindberg D.R."/>
            <person name="Seaver E.C."/>
            <person name="Weisblat D.A."/>
            <person name="Putnam N.H."/>
            <person name="Rokhsar D.S."/>
        </authorList>
    </citation>
    <scope>NUCLEOTIDE SEQUENCE</scope>
</reference>
<dbReference type="PROSITE" id="PS51456">
    <property type="entry name" value="MYOSIN_MOTOR"/>
    <property type="match status" value="1"/>
</dbReference>
<evidence type="ECO:0000313" key="16">
    <source>
        <dbReference type="Proteomes" id="UP000015101"/>
    </source>
</evidence>
<keyword evidence="4" id="KW-0112">Calmodulin-binding</keyword>
<dbReference type="GO" id="GO:0005737">
    <property type="term" value="C:cytoplasm"/>
    <property type="evidence" value="ECO:0000318"/>
    <property type="project" value="GO_Central"/>
</dbReference>
<keyword evidence="3 9" id="KW-0067">ATP-binding</keyword>
<evidence type="ECO:0008006" key="17">
    <source>
        <dbReference type="Google" id="ProtNLM"/>
    </source>
</evidence>
<feature type="region of interest" description="Disordered" evidence="11">
    <location>
        <begin position="600"/>
        <end position="623"/>
    </location>
</feature>
<dbReference type="PROSITE" id="PS50096">
    <property type="entry name" value="IQ"/>
    <property type="match status" value="5"/>
</dbReference>
<dbReference type="CTD" id="20211284"/>
<dbReference type="Gene3D" id="6.20.240.20">
    <property type="match status" value="1"/>
</dbReference>
<dbReference type="GO" id="GO:0016459">
    <property type="term" value="C:myosin complex"/>
    <property type="evidence" value="ECO:0007669"/>
    <property type="project" value="UniProtKB-KW"/>
</dbReference>
<dbReference type="PANTHER" id="PTHR13140:SF706">
    <property type="entry name" value="DILUTE CLASS UNCONVENTIONAL MYOSIN, ISOFORM C"/>
    <property type="match status" value="1"/>
</dbReference>
<dbReference type="SMART" id="SM01132">
    <property type="entry name" value="DIL"/>
    <property type="match status" value="1"/>
</dbReference>
<dbReference type="SMART" id="SM00242">
    <property type="entry name" value="MYSc"/>
    <property type="match status" value="1"/>
</dbReference>
<dbReference type="InterPro" id="IPR058662">
    <property type="entry name" value="Myo5a/b_dom"/>
</dbReference>
<keyword evidence="2 9" id="KW-0547">Nucleotide-binding</keyword>
<sequence length="1874" mass="217105">MGLFENVYTVQGTRVWLPDVEMVWKSAVLNEDYKGQKSLKVTLDDGKDTSIQVAGPKNLPPLRNPDILIGENDLTSLSYLHEPAVLYNLQVRFVERNYIYTYCGIVLVAINPYESLPIYDNDTITAYSGQSMNSLDPHIFAVAEEAYKRLAKYDENQSLIVSGESGAGKTVSAKYAMRYFATVCGAEAETQIEKRVLASNPIMEGFGNAKTTRNDNSSRFGKYIQIRFSKSNNIVGADMRTYLLEKSRVVYQAPDERNYHIFYQLCSNAGDPDFAELKLDEAEKFDYLNQGSAQKVDSIDDFDDFANLREAFSLMGINDLKQMCIFRILSGILHMGNVNIIPDNRRGDSCQVHKIDVHLSIMADLLGIDQEQMRYWLCHRKIVTANETLTKPLTHQQALNTRNALSKHIYSQLFNWIVSEVNKLLSANYKSDKFIGVLDIYGFETFEVNSFEQFCINYANEKLQQQFCLHVFKLEQEEYIKEEIEWSFIDFHDNQPCIELIEGRLGVLDLLDEECKMPNASDKNWNQKLYDKHGKNEFFEKPRLSQTSFIIIHFADKVEYLMDGFVEKNRDTILEEHVNILKASQYELVAELFENLADPSSPTKTTTMLSGAGGGSASATKRQTMTSSVIRSSSKDLPGRSALQRQMRKTVGSQFRESLKLLMETLFKTTPHYIRCIKPNDLKLPFHFEPQRAIQQLRACGVLETIRISAAGYPSRWTYPEFFQRYRVLAHSSEINRKDMKMTCQKILNKFIQDKEKFQIGRTKIFFRAGQVAYLEKLRTDKLRSCGVLIQKVVRGFLAKRKFQKVREMALKLQKYARGMLARRQARFLLETRCATKIQATWRRFYQQAIYKKIIRGVIFVQSYARGLFGRNKYVRIVKNVKATLIQKVVRGWLARRRYHKVRRGVVKLQAHVRRRAAKKLFKKLKAEARSVEHIKKVAKGLENKIIELQQKLTEKNKEVIVLKEDQSQLVEARNEMAKMKLALNAAKQNVDRLRELELLVSKLTGDLEVEKLEKEALVTEMQAVRMEKEKLFEKMRKENEEMRKKLDVKQVEMQEYKSQHEALLNEQLKQVREELTREFESERSHHQRMIKDYTRLQQRYENLQGNRKVIMDEQPALQTAALKKQISNGSDENGEMTKLRDGDVEGEDEMKKAKLLERSKNSSDSSLLEQKDSTEEVNLIARLQMRIRQLEWEKSVMRREMNRKSGSRSFESQSSEGGGVAEGSAGRSDPDKELQDLEIENTNLKNDLEKLQRSIMDGEKGEGVKSAKLVLEQLEVMNLELNRRREECIQLRTVLASMTRSAVQRGMTSSGRDGLQSRDGRGEFVPDDGELEMAYKTQKDLNKLLENELQRMQKSYTEQERDMRNQIEELKKENMRQQKLIGQNLTMTPKVKMEATMQHEITRLTSENLDLREQIDKMNEQIIKLKKALKIYAKRLKNSEAEMQDDLELDLSRDEQQQNQLNSTATSNGHNMPVVRHFGQREYNGMFEYRKEDEPIIIKSLIIEMKPRLAMQHLPGLPAYIIFMCIRHTDHMNDDDKVRSLLTNTINGIKKTVKRFQEDSETLTLWLSNTCRLLHNLKQYSGEKVFQTHNTSKQNEHCLKNFDLSEYRQILSDLAVWIFQGLIKLVEAQIHPFIVSAILEHEAIAGLTAGKPTGAGLRGRNMAVGRRGEADAKSCDEALDRLIKSLDNLMHTVTVHMVDPELVQQIFRQIFYFICANSLNNLLLRKDMCHWTKGMQMRYNLSHMEQWLRDHKMNDTNVQSALDPIIQASQLLQARKTDTDVDSVCDMCSKLTTSQIIKILNLYTPVNEFEERVPITFIRKIQDKLSYRQDSTQQLLMDTKYLFAITFPFNPSTVGLHTLQVPPEWKLSVLKRL</sequence>
<protein>
    <recommendedName>
        <fullName evidence="17">Myosin motor domain-containing protein</fullName>
    </recommendedName>
</protein>
<dbReference type="SUPFAM" id="SSF52540">
    <property type="entry name" value="P-loop containing nucleoside triphosphate hydrolases"/>
    <property type="match status" value="2"/>
</dbReference>
<dbReference type="Pfam" id="PF00063">
    <property type="entry name" value="Myosin_head"/>
    <property type="match status" value="1"/>
</dbReference>
<keyword evidence="8 9" id="KW-0009">Actin-binding</keyword>
<feature type="coiled-coil region" evidence="10">
    <location>
        <begin position="1235"/>
        <end position="1292"/>
    </location>
</feature>
<dbReference type="Gene3D" id="1.20.120.720">
    <property type="entry name" value="Myosin VI head, motor domain, U50 subdomain"/>
    <property type="match status" value="1"/>
</dbReference>
<dbReference type="InterPro" id="IPR000048">
    <property type="entry name" value="IQ_motif_EF-hand-BS"/>
</dbReference>
<dbReference type="PANTHER" id="PTHR13140">
    <property type="entry name" value="MYOSIN"/>
    <property type="match status" value="1"/>
</dbReference>
<dbReference type="OMA" id="GKSKHFE"/>
<feature type="region of interest" description="Disordered" evidence="11">
    <location>
        <begin position="1125"/>
        <end position="1150"/>
    </location>
</feature>
<evidence type="ECO:0000256" key="6">
    <source>
        <dbReference type="ARBA" id="ARBA00023123"/>
    </source>
</evidence>
<dbReference type="Pfam" id="PF25966">
    <property type="entry name" value="Myo5a"/>
    <property type="match status" value="1"/>
</dbReference>
<keyword evidence="5 10" id="KW-0175">Coiled coil</keyword>
<dbReference type="InterPro" id="IPR027417">
    <property type="entry name" value="P-loop_NTPase"/>
</dbReference>
<dbReference type="KEGG" id="hro:HELRODRAFT_189498"/>
<dbReference type="Proteomes" id="UP000015101">
    <property type="component" value="Unassembled WGS sequence"/>
</dbReference>
<feature type="binding site" evidence="9">
    <location>
        <begin position="163"/>
        <end position="170"/>
    </location>
    <ligand>
        <name>ATP</name>
        <dbReference type="ChEBI" id="CHEBI:30616"/>
    </ligand>
</feature>
<dbReference type="GO" id="GO:0051015">
    <property type="term" value="F:actin filament binding"/>
    <property type="evidence" value="ECO:0000318"/>
    <property type="project" value="GO_Central"/>
</dbReference>
<keyword evidence="7 9" id="KW-0505">Motor protein</keyword>
<feature type="domain" description="Dilute" evidence="12">
    <location>
        <begin position="1544"/>
        <end position="1828"/>
    </location>
</feature>
<reference evidence="16" key="1">
    <citation type="submission" date="2012-12" db="EMBL/GenBank/DDBJ databases">
        <authorList>
            <person name="Hellsten U."/>
            <person name="Grimwood J."/>
            <person name="Chapman J.A."/>
            <person name="Shapiro H."/>
            <person name="Aerts A."/>
            <person name="Otillar R.P."/>
            <person name="Terry A.Y."/>
            <person name="Boore J.L."/>
            <person name="Simakov O."/>
            <person name="Marletaz F."/>
            <person name="Cho S.-J."/>
            <person name="Edsinger-Gonzales E."/>
            <person name="Havlak P."/>
            <person name="Kuo D.-H."/>
            <person name="Larsson T."/>
            <person name="Lv J."/>
            <person name="Arendt D."/>
            <person name="Savage R."/>
            <person name="Osoegawa K."/>
            <person name="de Jong P."/>
            <person name="Lindberg D.R."/>
            <person name="Seaver E.C."/>
            <person name="Weisblat D.A."/>
            <person name="Putnam N.H."/>
            <person name="Grigoriev I.V."/>
            <person name="Rokhsar D.S."/>
        </authorList>
    </citation>
    <scope>NUCLEOTIDE SEQUENCE</scope>
</reference>
<dbReference type="GO" id="GO:0007015">
    <property type="term" value="P:actin filament organization"/>
    <property type="evidence" value="ECO:0000318"/>
    <property type="project" value="GO_Central"/>
</dbReference>
<evidence type="ECO:0000256" key="7">
    <source>
        <dbReference type="ARBA" id="ARBA00023175"/>
    </source>
</evidence>
<dbReference type="Pfam" id="PF01843">
    <property type="entry name" value="DIL"/>
    <property type="match status" value="1"/>
</dbReference>
<feature type="compositionally biased region" description="Polar residues" evidence="11">
    <location>
        <begin position="1458"/>
        <end position="1471"/>
    </location>
</feature>
<dbReference type="PRINTS" id="PR00193">
    <property type="entry name" value="MYOSINHEAVY"/>
</dbReference>
<keyword evidence="16" id="KW-1185">Reference proteome</keyword>
<dbReference type="Gene3D" id="1.10.10.820">
    <property type="match status" value="1"/>
</dbReference>
<dbReference type="PROSITE" id="PS51126">
    <property type="entry name" value="DILUTE"/>
    <property type="match status" value="1"/>
</dbReference>
<evidence type="ECO:0000259" key="13">
    <source>
        <dbReference type="PROSITE" id="PS51456"/>
    </source>
</evidence>
<name>T1FR37_HELRO</name>
<gene>
    <name evidence="15" type="primary">20211284</name>
    <name evidence="14" type="ORF">HELRODRAFT_189498</name>
</gene>